<comment type="caution">
    <text evidence="2">The sequence shown here is derived from an EMBL/GenBank/DDBJ whole genome shotgun (WGS) entry which is preliminary data.</text>
</comment>
<dbReference type="EMBL" id="JACQMI010000017">
    <property type="protein sequence ID" value="MBI4132931.1"/>
    <property type="molecule type" value="Genomic_DNA"/>
</dbReference>
<proteinExistence type="predicted"/>
<accession>A0A932YWV7</accession>
<evidence type="ECO:0000256" key="1">
    <source>
        <dbReference type="SAM" id="Phobius"/>
    </source>
</evidence>
<protein>
    <submittedName>
        <fullName evidence="2">MFS transporter</fullName>
    </submittedName>
</protein>
<dbReference type="PANTHER" id="PTHR23526">
    <property type="entry name" value="INTEGRAL MEMBRANE TRANSPORT PROTEIN-RELATED"/>
    <property type="match status" value="1"/>
</dbReference>
<feature type="transmembrane region" description="Helical" evidence="1">
    <location>
        <begin position="175"/>
        <end position="194"/>
    </location>
</feature>
<dbReference type="Proteomes" id="UP000756703">
    <property type="component" value="Unassembled WGS sequence"/>
</dbReference>
<dbReference type="SUPFAM" id="SSF103473">
    <property type="entry name" value="MFS general substrate transporter"/>
    <property type="match status" value="1"/>
</dbReference>
<dbReference type="InterPro" id="IPR011701">
    <property type="entry name" value="MFS"/>
</dbReference>
<feature type="transmembrane region" description="Helical" evidence="1">
    <location>
        <begin position="222"/>
        <end position="246"/>
    </location>
</feature>
<dbReference type="PANTHER" id="PTHR23526:SF2">
    <property type="entry name" value="MAJOR FACILITATOR SUPERFAMILY (MFS) PROFILE DOMAIN-CONTAINING PROTEIN"/>
    <property type="match status" value="1"/>
</dbReference>
<name>A0A932YWV7_9BACT</name>
<dbReference type="GO" id="GO:0022857">
    <property type="term" value="F:transmembrane transporter activity"/>
    <property type="evidence" value="ECO:0007669"/>
    <property type="project" value="InterPro"/>
</dbReference>
<feature type="transmembrane region" description="Helical" evidence="1">
    <location>
        <begin position="150"/>
        <end position="169"/>
    </location>
</feature>
<sequence>MPQFKPLTTVKTFFATKLSYQVRELYLSVSIVDFAVAMVAIFEPIYLYQVGFSIERILYFYLAVYAGYLIFIPLGAKFARRFGYERAILLGSPFLAAYYLALFLIPQHPGFIGLAIAAFVAQKTFYWPGYLADFARFGKGSERAREISNLLLVAMAVSILGPVAGGLIISQWGFVALFAAATALIFASNLPLLATPERFTPVPFSYFGSFRRLFYRENRRNFFGFLGFGEELIGMVVWPVFIYAIVSDFLELGSIVAASTLATTLALLFVGRMADGAAAERRELVKIGSVFGAGVWLMRLMVRGAFGVFATDALGRTAKNVVVVPMMAEIYDHANQTSIMKTVIFFEMSLIVGKILAILAALAAFRWFPESFTALFVIAALMTLLYSLIKYEPVKLSGR</sequence>
<dbReference type="InterPro" id="IPR036259">
    <property type="entry name" value="MFS_trans_sf"/>
</dbReference>
<dbReference type="Pfam" id="PF07690">
    <property type="entry name" value="MFS_1"/>
    <property type="match status" value="1"/>
</dbReference>
<feature type="transmembrane region" description="Helical" evidence="1">
    <location>
        <begin position="25"/>
        <end position="46"/>
    </location>
</feature>
<dbReference type="InterPro" id="IPR052528">
    <property type="entry name" value="Sugar_transport-like"/>
</dbReference>
<keyword evidence="1" id="KW-1133">Transmembrane helix</keyword>
<reference evidence="2" key="1">
    <citation type="submission" date="2020-07" db="EMBL/GenBank/DDBJ databases">
        <title>Huge and variable diversity of episymbiotic CPR bacteria and DPANN archaea in groundwater ecosystems.</title>
        <authorList>
            <person name="He C.Y."/>
            <person name="Keren R."/>
            <person name="Whittaker M."/>
            <person name="Farag I.F."/>
            <person name="Doudna J."/>
            <person name="Cate J.H.D."/>
            <person name="Banfield J.F."/>
        </authorList>
    </citation>
    <scope>NUCLEOTIDE SEQUENCE</scope>
    <source>
        <strain evidence="2">NC_groundwater_1225_Ag_S-0.1um_56_177</strain>
    </source>
</reference>
<keyword evidence="1" id="KW-0472">Membrane</keyword>
<feature type="transmembrane region" description="Helical" evidence="1">
    <location>
        <begin position="283"/>
        <end position="301"/>
    </location>
</feature>
<keyword evidence="1" id="KW-0812">Transmembrane</keyword>
<evidence type="ECO:0000313" key="2">
    <source>
        <dbReference type="EMBL" id="MBI4132931.1"/>
    </source>
</evidence>
<organism evidence="2 3">
    <name type="scientific">Candidatus Sungiibacteriota bacterium</name>
    <dbReference type="NCBI Taxonomy" id="2750080"/>
    <lineage>
        <taxon>Bacteria</taxon>
        <taxon>Candidatus Sungiibacteriota</taxon>
    </lineage>
</organism>
<gene>
    <name evidence="2" type="ORF">HY473_02500</name>
</gene>
<dbReference type="Gene3D" id="1.20.1250.20">
    <property type="entry name" value="MFS general substrate transporter like domains"/>
    <property type="match status" value="1"/>
</dbReference>
<feature type="transmembrane region" description="Helical" evidence="1">
    <location>
        <begin position="371"/>
        <end position="389"/>
    </location>
</feature>
<feature type="transmembrane region" description="Helical" evidence="1">
    <location>
        <begin position="88"/>
        <end position="105"/>
    </location>
</feature>
<feature type="transmembrane region" description="Helical" evidence="1">
    <location>
        <begin position="58"/>
        <end position="76"/>
    </location>
</feature>
<feature type="transmembrane region" description="Helical" evidence="1">
    <location>
        <begin position="111"/>
        <end position="129"/>
    </location>
</feature>
<feature type="transmembrane region" description="Helical" evidence="1">
    <location>
        <begin position="343"/>
        <end position="365"/>
    </location>
</feature>
<feature type="transmembrane region" description="Helical" evidence="1">
    <location>
        <begin position="252"/>
        <end position="271"/>
    </location>
</feature>
<evidence type="ECO:0000313" key="3">
    <source>
        <dbReference type="Proteomes" id="UP000756703"/>
    </source>
</evidence>
<dbReference type="AlphaFoldDB" id="A0A932YWV7"/>